<dbReference type="Gene3D" id="3.90.245.10">
    <property type="entry name" value="Ribonucleoside hydrolase-like"/>
    <property type="match status" value="1"/>
</dbReference>
<name>A0A347ZW53_9CHLR</name>
<keyword evidence="2" id="KW-0326">Glycosidase</keyword>
<dbReference type="GO" id="GO:0005829">
    <property type="term" value="C:cytosol"/>
    <property type="evidence" value="ECO:0007669"/>
    <property type="project" value="TreeGrafter"/>
</dbReference>
<evidence type="ECO:0000313" key="4">
    <source>
        <dbReference type="EMBL" id="REG07230.1"/>
    </source>
</evidence>
<dbReference type="AlphaFoldDB" id="A0A347ZW53"/>
<dbReference type="EMBL" id="QUMS01000003">
    <property type="protein sequence ID" value="REG07230.1"/>
    <property type="molecule type" value="Genomic_DNA"/>
</dbReference>
<keyword evidence="5" id="KW-1185">Reference proteome</keyword>
<dbReference type="GO" id="GO:0006152">
    <property type="term" value="P:purine nucleoside catabolic process"/>
    <property type="evidence" value="ECO:0007669"/>
    <property type="project" value="TreeGrafter"/>
</dbReference>
<proteinExistence type="predicted"/>
<keyword evidence="1" id="KW-0378">Hydrolase</keyword>
<dbReference type="InterPro" id="IPR001910">
    <property type="entry name" value="Inosine/uridine_hydrolase_dom"/>
</dbReference>
<dbReference type="InterPro" id="IPR023186">
    <property type="entry name" value="IUNH"/>
</dbReference>
<reference evidence="4 5" key="1">
    <citation type="submission" date="2018-08" db="EMBL/GenBank/DDBJ databases">
        <title>Genomic Encyclopedia of Type Strains, Phase IV (KMG-IV): sequencing the most valuable type-strain genomes for metagenomic binning, comparative biology and taxonomic classification.</title>
        <authorList>
            <person name="Goeker M."/>
        </authorList>
    </citation>
    <scope>NUCLEOTIDE SEQUENCE [LARGE SCALE GENOMIC DNA]</scope>
    <source>
        <strain evidence="4 5">DSM 23923</strain>
    </source>
</reference>
<dbReference type="PANTHER" id="PTHR12304:SF4">
    <property type="entry name" value="URIDINE NUCLEOSIDASE"/>
    <property type="match status" value="1"/>
</dbReference>
<sequence length="313" mass="33620">MDKLFIYIDTDLSLGTPGAEIDDGAALLMLLRNPAAQIVGIGSVFGNVPVRDATCNLARMLEITGHTDIPLAQGAAGPLEGDMSWFAEWQAGYSATLPFECNEPRESSADMLVRLANTYPDQLSVIAIGPSTNLALALEKDPEIAYKVKQVVAMGGSFGSQPQAPEFNVHCDPSATRKICAADWPLTLLGLDITRQAAFSRAKFAALPDSDPILSLLKEQADSWITRVESMGWEKDGCSLHDAVAAAYLLQTDLFNSVPVEVEISDGSRLPIGTTLINPVPRSQGSTTHVVSTVKAKMVRDFIWSFIDPTAAK</sequence>
<dbReference type="Proteomes" id="UP000256388">
    <property type="component" value="Unassembled WGS sequence"/>
</dbReference>
<dbReference type="OrthoDB" id="9797882at2"/>
<feature type="domain" description="Inosine/uridine-preferring nucleoside hydrolase" evidence="3">
    <location>
        <begin position="6"/>
        <end position="299"/>
    </location>
</feature>
<comment type="caution">
    <text evidence="4">The sequence shown here is derived from an EMBL/GenBank/DDBJ whole genome shotgun (WGS) entry which is preliminary data.</text>
</comment>
<evidence type="ECO:0000259" key="3">
    <source>
        <dbReference type="Pfam" id="PF01156"/>
    </source>
</evidence>
<dbReference type="RefSeq" id="WP_116225701.1">
    <property type="nucleotide sequence ID" value="NZ_AP018437.1"/>
</dbReference>
<dbReference type="PANTHER" id="PTHR12304">
    <property type="entry name" value="INOSINE-URIDINE PREFERRING NUCLEOSIDE HYDROLASE"/>
    <property type="match status" value="1"/>
</dbReference>
<organism evidence="4 5">
    <name type="scientific">Pelolinea submarina</name>
    <dbReference type="NCBI Taxonomy" id="913107"/>
    <lineage>
        <taxon>Bacteria</taxon>
        <taxon>Bacillati</taxon>
        <taxon>Chloroflexota</taxon>
        <taxon>Anaerolineae</taxon>
        <taxon>Anaerolineales</taxon>
        <taxon>Anaerolineaceae</taxon>
        <taxon>Pelolinea</taxon>
    </lineage>
</organism>
<gene>
    <name evidence="4" type="ORF">DFR64_2435</name>
</gene>
<dbReference type="SUPFAM" id="SSF53590">
    <property type="entry name" value="Nucleoside hydrolase"/>
    <property type="match status" value="1"/>
</dbReference>
<dbReference type="InterPro" id="IPR036452">
    <property type="entry name" value="Ribo_hydro-like"/>
</dbReference>
<evidence type="ECO:0000313" key="5">
    <source>
        <dbReference type="Proteomes" id="UP000256388"/>
    </source>
</evidence>
<accession>A0A347ZW53</accession>
<protein>
    <submittedName>
        <fullName evidence="4">Purine nucleosidase/uridine nucleosidase</fullName>
    </submittedName>
</protein>
<dbReference type="Pfam" id="PF01156">
    <property type="entry name" value="IU_nuc_hydro"/>
    <property type="match status" value="1"/>
</dbReference>
<evidence type="ECO:0000256" key="2">
    <source>
        <dbReference type="ARBA" id="ARBA00023295"/>
    </source>
</evidence>
<evidence type="ECO:0000256" key="1">
    <source>
        <dbReference type="ARBA" id="ARBA00022801"/>
    </source>
</evidence>
<dbReference type="GO" id="GO:0008477">
    <property type="term" value="F:purine nucleosidase activity"/>
    <property type="evidence" value="ECO:0007669"/>
    <property type="project" value="TreeGrafter"/>
</dbReference>